<name>A0AAN6WH93_9PEZI</name>
<dbReference type="Proteomes" id="UP001302321">
    <property type="component" value="Unassembled WGS sequence"/>
</dbReference>
<evidence type="ECO:0000313" key="1">
    <source>
        <dbReference type="EMBL" id="KAK4181796.1"/>
    </source>
</evidence>
<keyword evidence="2" id="KW-1185">Reference proteome</keyword>
<sequence length="347" mass="38979">MSCAVDPQDETLGARLIKTRHRVGNLRRSLGPTKLEMTEIYKEPDMRAMSKHPVKEHGDQNTRHLTKTFTNDHDTTRNFELTVIVPANTCTPVMSTPTLSAPAYKKQISPFHDPAQFIYILNSLFILKFQGHRTGSHKVVGWQVVNNESVPGSNPGKTSSLSHVGVVKQHKMNNIMAGTCRLPFATVKYLPPPQRQTQTNMSHHRLYTSSKHTSLQQLPSGAYGQVPLFTFFLPFVLISDPRSIGIMWKNAVQKGKSNLLVLKSASKVNNQQGMWSNGKRSHLQDPPLLSIVFSKWGVNISRNLDLTHHKPFPFPLPPSLQADPNGHLTAKQTHPTFIVPKLERRMV</sequence>
<accession>A0AAN6WH93</accession>
<comment type="caution">
    <text evidence="1">The sequence shown here is derived from an EMBL/GenBank/DDBJ whole genome shotgun (WGS) entry which is preliminary data.</text>
</comment>
<gene>
    <name evidence="1" type="ORF">QBC36DRAFT_305843</name>
</gene>
<dbReference type="EMBL" id="MU866083">
    <property type="protein sequence ID" value="KAK4181796.1"/>
    <property type="molecule type" value="Genomic_DNA"/>
</dbReference>
<proteinExistence type="predicted"/>
<evidence type="ECO:0000313" key="2">
    <source>
        <dbReference type="Proteomes" id="UP001302321"/>
    </source>
</evidence>
<organism evidence="1 2">
    <name type="scientific">Triangularia setosa</name>
    <dbReference type="NCBI Taxonomy" id="2587417"/>
    <lineage>
        <taxon>Eukaryota</taxon>
        <taxon>Fungi</taxon>
        <taxon>Dikarya</taxon>
        <taxon>Ascomycota</taxon>
        <taxon>Pezizomycotina</taxon>
        <taxon>Sordariomycetes</taxon>
        <taxon>Sordariomycetidae</taxon>
        <taxon>Sordariales</taxon>
        <taxon>Podosporaceae</taxon>
        <taxon>Triangularia</taxon>
    </lineage>
</organism>
<dbReference type="AlphaFoldDB" id="A0AAN6WH93"/>
<reference evidence="1" key="1">
    <citation type="journal article" date="2023" name="Mol. Phylogenet. Evol.">
        <title>Genome-scale phylogeny and comparative genomics of the fungal order Sordariales.</title>
        <authorList>
            <person name="Hensen N."/>
            <person name="Bonometti L."/>
            <person name="Westerberg I."/>
            <person name="Brannstrom I.O."/>
            <person name="Guillou S."/>
            <person name="Cros-Aarteil S."/>
            <person name="Calhoun S."/>
            <person name="Haridas S."/>
            <person name="Kuo A."/>
            <person name="Mondo S."/>
            <person name="Pangilinan J."/>
            <person name="Riley R."/>
            <person name="LaButti K."/>
            <person name="Andreopoulos B."/>
            <person name="Lipzen A."/>
            <person name="Chen C."/>
            <person name="Yan M."/>
            <person name="Daum C."/>
            <person name="Ng V."/>
            <person name="Clum A."/>
            <person name="Steindorff A."/>
            <person name="Ohm R.A."/>
            <person name="Martin F."/>
            <person name="Silar P."/>
            <person name="Natvig D.O."/>
            <person name="Lalanne C."/>
            <person name="Gautier V."/>
            <person name="Ament-Velasquez S.L."/>
            <person name="Kruys A."/>
            <person name="Hutchinson M.I."/>
            <person name="Powell A.J."/>
            <person name="Barry K."/>
            <person name="Miller A.N."/>
            <person name="Grigoriev I.V."/>
            <person name="Debuchy R."/>
            <person name="Gladieux P."/>
            <person name="Hiltunen Thoren M."/>
            <person name="Johannesson H."/>
        </authorList>
    </citation>
    <scope>NUCLEOTIDE SEQUENCE</scope>
    <source>
        <strain evidence="1">CBS 892.96</strain>
    </source>
</reference>
<reference evidence="1" key="2">
    <citation type="submission" date="2023-05" db="EMBL/GenBank/DDBJ databases">
        <authorList>
            <consortium name="Lawrence Berkeley National Laboratory"/>
            <person name="Steindorff A."/>
            <person name="Hensen N."/>
            <person name="Bonometti L."/>
            <person name="Westerberg I."/>
            <person name="Brannstrom I.O."/>
            <person name="Guillou S."/>
            <person name="Cros-Aarteil S."/>
            <person name="Calhoun S."/>
            <person name="Haridas S."/>
            <person name="Kuo A."/>
            <person name="Mondo S."/>
            <person name="Pangilinan J."/>
            <person name="Riley R."/>
            <person name="Labutti K."/>
            <person name="Andreopoulos B."/>
            <person name="Lipzen A."/>
            <person name="Chen C."/>
            <person name="Yanf M."/>
            <person name="Daum C."/>
            <person name="Ng V."/>
            <person name="Clum A."/>
            <person name="Ohm R."/>
            <person name="Martin F."/>
            <person name="Silar P."/>
            <person name="Natvig D."/>
            <person name="Lalanne C."/>
            <person name="Gautier V."/>
            <person name="Ament-Velasquez S.L."/>
            <person name="Kruys A."/>
            <person name="Hutchinson M.I."/>
            <person name="Powell A.J."/>
            <person name="Barry K."/>
            <person name="Miller A.N."/>
            <person name="Grigoriev I.V."/>
            <person name="Debuchy R."/>
            <person name="Gladieux P."/>
            <person name="Thoren M.H."/>
            <person name="Johannesson H."/>
        </authorList>
    </citation>
    <scope>NUCLEOTIDE SEQUENCE</scope>
    <source>
        <strain evidence="1">CBS 892.96</strain>
    </source>
</reference>
<protein>
    <submittedName>
        <fullName evidence="1">Uncharacterized protein</fullName>
    </submittedName>
</protein>